<protein>
    <recommendedName>
        <fullName evidence="1">F-box domain-containing protein</fullName>
    </recommendedName>
</protein>
<dbReference type="AlphaFoldDB" id="A0AAV2EC25"/>
<evidence type="ECO:0000313" key="2">
    <source>
        <dbReference type="EMBL" id="CAL1383379.1"/>
    </source>
</evidence>
<dbReference type="EMBL" id="OZ034817">
    <property type="protein sequence ID" value="CAL1383379.1"/>
    <property type="molecule type" value="Genomic_DNA"/>
</dbReference>
<feature type="domain" description="F-box" evidence="1">
    <location>
        <begin position="16"/>
        <end position="51"/>
    </location>
</feature>
<dbReference type="Proteomes" id="UP001497516">
    <property type="component" value="Chromosome 4"/>
</dbReference>
<gene>
    <name evidence="2" type="ORF">LTRI10_LOCUS24658</name>
</gene>
<evidence type="ECO:0000259" key="1">
    <source>
        <dbReference type="Pfam" id="PF00646"/>
    </source>
</evidence>
<dbReference type="PANTHER" id="PTHR34223">
    <property type="entry name" value="OS11G0201299 PROTEIN"/>
    <property type="match status" value="1"/>
</dbReference>
<keyword evidence="3" id="KW-1185">Reference proteome</keyword>
<dbReference type="PANTHER" id="PTHR34223:SF51">
    <property type="entry name" value="OS06G0556300 PROTEIN"/>
    <property type="match status" value="1"/>
</dbReference>
<name>A0AAV2EC25_9ROSI</name>
<dbReference type="InterPro" id="IPR053197">
    <property type="entry name" value="F-box_SCFL_complex_component"/>
</dbReference>
<evidence type="ECO:0000313" key="3">
    <source>
        <dbReference type="Proteomes" id="UP001497516"/>
    </source>
</evidence>
<proteinExistence type="predicted"/>
<accession>A0AAV2EC25</accession>
<dbReference type="Pfam" id="PF00646">
    <property type="entry name" value="F-box"/>
    <property type="match status" value="1"/>
</dbReference>
<reference evidence="2 3" key="1">
    <citation type="submission" date="2024-04" db="EMBL/GenBank/DDBJ databases">
        <authorList>
            <person name="Fracassetti M."/>
        </authorList>
    </citation>
    <scope>NUCLEOTIDE SEQUENCE [LARGE SCALE GENOMIC DNA]</scope>
</reference>
<dbReference type="SUPFAM" id="SSF81383">
    <property type="entry name" value="F-box domain"/>
    <property type="match status" value="1"/>
</dbReference>
<dbReference type="InterPro" id="IPR036047">
    <property type="entry name" value="F-box-like_dom_sf"/>
</dbReference>
<dbReference type="InterPro" id="IPR001810">
    <property type="entry name" value="F-box_dom"/>
</dbReference>
<sequence>MKDGKRRRDVLGAGRLSDLTDGILHHILSFLDTEYVVRSSILSRMWRWVWKDIPVLTFHGRSCRAKL</sequence>
<organism evidence="2 3">
    <name type="scientific">Linum trigynum</name>
    <dbReference type="NCBI Taxonomy" id="586398"/>
    <lineage>
        <taxon>Eukaryota</taxon>
        <taxon>Viridiplantae</taxon>
        <taxon>Streptophyta</taxon>
        <taxon>Embryophyta</taxon>
        <taxon>Tracheophyta</taxon>
        <taxon>Spermatophyta</taxon>
        <taxon>Magnoliopsida</taxon>
        <taxon>eudicotyledons</taxon>
        <taxon>Gunneridae</taxon>
        <taxon>Pentapetalae</taxon>
        <taxon>rosids</taxon>
        <taxon>fabids</taxon>
        <taxon>Malpighiales</taxon>
        <taxon>Linaceae</taxon>
        <taxon>Linum</taxon>
    </lineage>
</organism>
<dbReference type="Gene3D" id="1.20.1280.50">
    <property type="match status" value="1"/>
</dbReference>